<protein>
    <submittedName>
        <fullName evidence="5">DNA-binding MarR family transcriptional regulator</fullName>
    </submittedName>
</protein>
<dbReference type="GO" id="GO:0003677">
    <property type="term" value="F:DNA binding"/>
    <property type="evidence" value="ECO:0007669"/>
    <property type="project" value="UniProtKB-KW"/>
</dbReference>
<dbReference type="PANTHER" id="PTHR42756:SF1">
    <property type="entry name" value="TRANSCRIPTIONAL REPRESSOR OF EMRAB OPERON"/>
    <property type="match status" value="1"/>
</dbReference>
<dbReference type="InterPro" id="IPR036388">
    <property type="entry name" value="WH-like_DNA-bd_sf"/>
</dbReference>
<dbReference type="PROSITE" id="PS50995">
    <property type="entry name" value="HTH_MARR_2"/>
    <property type="match status" value="1"/>
</dbReference>
<dbReference type="AlphaFoldDB" id="A0AAQ0KLT1"/>
<keyword evidence="6" id="KW-1185">Reference proteome</keyword>
<name>A0AAQ0KLT1_PARVE</name>
<evidence type="ECO:0000256" key="2">
    <source>
        <dbReference type="ARBA" id="ARBA00023125"/>
    </source>
</evidence>
<evidence type="ECO:0000313" key="6">
    <source>
        <dbReference type="Proteomes" id="UP000256794"/>
    </source>
</evidence>
<keyword evidence="3" id="KW-0804">Transcription</keyword>
<keyword evidence="1" id="KW-0805">Transcription regulation</keyword>
<accession>A0AAQ0KLT1</accession>
<dbReference type="SMART" id="SM00347">
    <property type="entry name" value="HTH_MARR"/>
    <property type="match status" value="1"/>
</dbReference>
<dbReference type="Pfam" id="PF01047">
    <property type="entry name" value="MarR"/>
    <property type="match status" value="1"/>
</dbReference>
<evidence type="ECO:0000256" key="3">
    <source>
        <dbReference type="ARBA" id="ARBA00023163"/>
    </source>
</evidence>
<comment type="caution">
    <text evidence="5">The sequence shown here is derived from an EMBL/GenBank/DDBJ whole genome shotgun (WGS) entry which is preliminary data.</text>
</comment>
<dbReference type="InterPro" id="IPR000835">
    <property type="entry name" value="HTH_MarR-typ"/>
</dbReference>
<feature type="domain" description="HTH marR-type" evidence="4">
    <location>
        <begin position="21"/>
        <end position="153"/>
    </location>
</feature>
<sequence length="158" mass="17599">MSRESAGKPKYIRGESPRQLRDLVGYHLKRASALDLHGANAALEASGLRTVQMSVLLTITEQPGISSADICRVLRMQRANIVPVLADLESRGLFLRETDPNDSRIQRLFPTGKGRDEASHMLGLVATHEDRMLARLTPAERDDLRRMLALIWKEDGDG</sequence>
<dbReference type="RefSeq" id="WP_052096102.1">
    <property type="nucleotide sequence ID" value="NZ_CP035284.1"/>
</dbReference>
<dbReference type="InterPro" id="IPR036390">
    <property type="entry name" value="WH_DNA-bd_sf"/>
</dbReference>
<organism evidence="5 6">
    <name type="scientific">Paracoccus versutus</name>
    <name type="common">Thiobacillus versutus</name>
    <dbReference type="NCBI Taxonomy" id="34007"/>
    <lineage>
        <taxon>Bacteria</taxon>
        <taxon>Pseudomonadati</taxon>
        <taxon>Pseudomonadota</taxon>
        <taxon>Alphaproteobacteria</taxon>
        <taxon>Rhodobacterales</taxon>
        <taxon>Paracoccaceae</taxon>
        <taxon>Paracoccus</taxon>
    </lineage>
</organism>
<keyword evidence="2 5" id="KW-0238">DNA-binding</keyword>
<gene>
    <name evidence="5" type="ORF">ATH84_1018101</name>
</gene>
<dbReference type="Gene3D" id="1.10.10.10">
    <property type="entry name" value="Winged helix-like DNA-binding domain superfamily/Winged helix DNA-binding domain"/>
    <property type="match status" value="1"/>
</dbReference>
<evidence type="ECO:0000259" key="4">
    <source>
        <dbReference type="PROSITE" id="PS50995"/>
    </source>
</evidence>
<dbReference type="GO" id="GO:0003700">
    <property type="term" value="F:DNA-binding transcription factor activity"/>
    <property type="evidence" value="ECO:0007669"/>
    <property type="project" value="InterPro"/>
</dbReference>
<evidence type="ECO:0000256" key="1">
    <source>
        <dbReference type="ARBA" id="ARBA00023015"/>
    </source>
</evidence>
<dbReference type="Proteomes" id="UP000256794">
    <property type="component" value="Unassembled WGS sequence"/>
</dbReference>
<dbReference type="EMBL" id="QUMX01000018">
    <property type="protein sequence ID" value="REG45934.1"/>
    <property type="molecule type" value="Genomic_DNA"/>
</dbReference>
<dbReference type="PANTHER" id="PTHR42756">
    <property type="entry name" value="TRANSCRIPTIONAL REGULATOR, MARR"/>
    <property type="match status" value="1"/>
</dbReference>
<evidence type="ECO:0000313" key="5">
    <source>
        <dbReference type="EMBL" id="REG45934.1"/>
    </source>
</evidence>
<reference evidence="5 6" key="1">
    <citation type="submission" date="2018-08" db="EMBL/GenBank/DDBJ databases">
        <title>Genomic Encyclopedia of Archaeal and Bacterial Type Strains, Phase II (KMG-II): from individual species to whole genera.</title>
        <authorList>
            <person name="Goeker M."/>
        </authorList>
    </citation>
    <scope>NUCLEOTIDE SEQUENCE [LARGE SCALE GENOMIC DNA]</scope>
    <source>
        <strain evidence="5 6">DSM 582</strain>
    </source>
</reference>
<proteinExistence type="predicted"/>
<dbReference type="SUPFAM" id="SSF46785">
    <property type="entry name" value="Winged helix' DNA-binding domain"/>
    <property type="match status" value="1"/>
</dbReference>